<organism evidence="1 2">
    <name type="scientific">Candidatus Nitrospira nitrificans</name>
    <dbReference type="NCBI Taxonomy" id="1742973"/>
    <lineage>
        <taxon>Bacteria</taxon>
        <taxon>Pseudomonadati</taxon>
        <taxon>Nitrospirota</taxon>
        <taxon>Nitrospiria</taxon>
        <taxon>Nitrospirales</taxon>
        <taxon>Nitrospiraceae</taxon>
        <taxon>Nitrospira</taxon>
    </lineage>
</organism>
<accession>A0A0S4LTC7</accession>
<dbReference type="Proteomes" id="UP000198736">
    <property type="component" value="Unassembled WGS sequence"/>
</dbReference>
<gene>
    <name evidence="1" type="ORF">COMA2_90128</name>
</gene>
<name>A0A0S4LTC7_9BACT</name>
<sequence>MRVLRVLSVSKKSRIYSVIRRARAGLFAFLAAGLVMGGLPSYGVQNETQEEKAVNLKNQATGGLFKKWTFDQEPLNTLPRGFVKEVTTDEPLGEWIVQGHAAAPSPPQALTGSSTCAQSCYQLLLVEGMQYEYPDLSVRFHTPERGVGSGGVVLGVRDARNFYTALVDPLSRQVRFVRFSDGLATVLGQAPVNLKPVEWHSLRVQRNTIISKDFIEVFVDGTLILSIEDQAFGLGQVGLVIAGTSTMWFDSFHAVPLFSHRPLSAPPAY</sequence>
<keyword evidence="2" id="KW-1185">Reference proteome</keyword>
<evidence type="ECO:0000313" key="2">
    <source>
        <dbReference type="Proteomes" id="UP000198736"/>
    </source>
</evidence>
<evidence type="ECO:0000313" key="1">
    <source>
        <dbReference type="EMBL" id="CUS39949.1"/>
    </source>
</evidence>
<dbReference type="Gene3D" id="2.60.120.560">
    <property type="entry name" value="Exo-inulinase, domain 1"/>
    <property type="match status" value="1"/>
</dbReference>
<reference evidence="2" key="1">
    <citation type="submission" date="2015-10" db="EMBL/GenBank/DDBJ databases">
        <authorList>
            <person name="Luecker S."/>
            <person name="Luecker S."/>
        </authorList>
    </citation>
    <scope>NUCLEOTIDE SEQUENCE [LARGE SCALE GENOMIC DNA]</scope>
</reference>
<protein>
    <recommendedName>
        <fullName evidence="3">3-keto-disaccharide hydrolase domain-containing protein</fullName>
    </recommendedName>
</protein>
<proteinExistence type="predicted"/>
<dbReference type="AlphaFoldDB" id="A0A0S4LTC7"/>
<evidence type="ECO:0008006" key="3">
    <source>
        <dbReference type="Google" id="ProtNLM"/>
    </source>
</evidence>
<dbReference type="STRING" id="1742973.COMA2_90128"/>
<dbReference type="EMBL" id="CZPZ01000036">
    <property type="protein sequence ID" value="CUS39949.1"/>
    <property type="molecule type" value="Genomic_DNA"/>
</dbReference>